<keyword evidence="3" id="KW-1185">Reference proteome</keyword>
<dbReference type="AlphaFoldDB" id="A0AA36D8D8"/>
<feature type="region of interest" description="Disordered" evidence="1">
    <location>
        <begin position="366"/>
        <end position="564"/>
    </location>
</feature>
<comment type="caution">
    <text evidence="2">The sequence shown here is derived from an EMBL/GenBank/DDBJ whole genome shotgun (WGS) entry which is preliminary data.</text>
</comment>
<reference evidence="2" key="1">
    <citation type="submission" date="2023-06" db="EMBL/GenBank/DDBJ databases">
        <authorList>
            <person name="Delattre M."/>
        </authorList>
    </citation>
    <scope>NUCLEOTIDE SEQUENCE</scope>
    <source>
        <strain evidence="2">AF72</strain>
    </source>
</reference>
<dbReference type="Proteomes" id="UP001177023">
    <property type="component" value="Unassembled WGS sequence"/>
</dbReference>
<feature type="region of interest" description="Disordered" evidence="1">
    <location>
        <begin position="151"/>
        <end position="171"/>
    </location>
</feature>
<dbReference type="InterPro" id="IPR036322">
    <property type="entry name" value="WD40_repeat_dom_sf"/>
</dbReference>
<dbReference type="InterPro" id="IPR015943">
    <property type="entry name" value="WD40/YVTN_repeat-like_dom_sf"/>
</dbReference>
<gene>
    <name evidence="2" type="ORF">MSPICULIGERA_LOCUS20742</name>
</gene>
<proteinExistence type="predicted"/>
<feature type="compositionally biased region" description="Basic residues" evidence="1">
    <location>
        <begin position="415"/>
        <end position="429"/>
    </location>
</feature>
<protein>
    <submittedName>
        <fullName evidence="2">Uncharacterized protein</fullName>
    </submittedName>
</protein>
<evidence type="ECO:0000313" key="2">
    <source>
        <dbReference type="EMBL" id="CAJ0582612.1"/>
    </source>
</evidence>
<evidence type="ECO:0000256" key="1">
    <source>
        <dbReference type="SAM" id="MobiDB-lite"/>
    </source>
</evidence>
<dbReference type="Gene3D" id="2.130.10.10">
    <property type="entry name" value="YVTN repeat-like/Quinoprotein amine dehydrogenase"/>
    <property type="match status" value="1"/>
</dbReference>
<feature type="compositionally biased region" description="Basic and acidic residues" evidence="1">
    <location>
        <begin position="456"/>
        <end position="472"/>
    </location>
</feature>
<accession>A0AA36D8D8</accession>
<dbReference type="SUPFAM" id="SSF50978">
    <property type="entry name" value="WD40 repeat-like"/>
    <property type="match status" value="1"/>
</dbReference>
<sequence length="564" mass="63468">MVVARGALLEKGDDSTVLCVSYHLRKLAVALSTKNGFQVVIYKFERGRGIPKYRKDIDRKIVHIQWKSNGAVFVITEGFFLHEFSISGTYNKVTTLDMSQLKEREWEITAAEIQKIEESKEDCRLYVALAVKCSKDIVKSAIKSGTDLYKKNKKKKKNPEQDGDDNDDNTDDEFDERVALAFFQLNKEYNVLSQGFFEDCHAEPVNTMCFESEGVLLTGGEDGIVNVLALSEVDEDEALQTTIPIESSVRRVVKLDNNLIGVVTDDNKQVVFRMDSPQDYEILHRRQAMRDHFLIDIVRGPPNTPVAAIEYGPNSETTIIGYNEMGKDSAVLIRTYDHTEMIRTATFQGNVACLVDDDNNFSAFNVTRDDQNADNDEDVALKKPDPAQMDQDSHTMVPPVQQKKFSHERFQSANARKHARREHKGKLRNPRAPISAPSDDNSEPIEQPVLAKRSYPRPEPRENNGQRQERSFSAKRPYSKPENKYNNSQAQRSFPAKRPYAKPDHSYDNGQQSERPAKRSYSSDGPKAGRGLGGSTRKFGRGANAMPLGSSGPSTLGGGRYKPF</sequence>
<evidence type="ECO:0000313" key="3">
    <source>
        <dbReference type="Proteomes" id="UP001177023"/>
    </source>
</evidence>
<dbReference type="EMBL" id="CATQJA010002664">
    <property type="protein sequence ID" value="CAJ0582612.1"/>
    <property type="molecule type" value="Genomic_DNA"/>
</dbReference>
<feature type="compositionally biased region" description="Acidic residues" evidence="1">
    <location>
        <begin position="161"/>
        <end position="171"/>
    </location>
</feature>
<organism evidence="2 3">
    <name type="scientific">Mesorhabditis spiculigera</name>
    <dbReference type="NCBI Taxonomy" id="96644"/>
    <lineage>
        <taxon>Eukaryota</taxon>
        <taxon>Metazoa</taxon>
        <taxon>Ecdysozoa</taxon>
        <taxon>Nematoda</taxon>
        <taxon>Chromadorea</taxon>
        <taxon>Rhabditida</taxon>
        <taxon>Rhabditina</taxon>
        <taxon>Rhabditomorpha</taxon>
        <taxon>Rhabditoidea</taxon>
        <taxon>Rhabditidae</taxon>
        <taxon>Mesorhabditinae</taxon>
        <taxon>Mesorhabditis</taxon>
    </lineage>
</organism>
<feature type="non-terminal residue" evidence="2">
    <location>
        <position position="1"/>
    </location>
</feature>
<feature type="compositionally biased region" description="Gly residues" evidence="1">
    <location>
        <begin position="555"/>
        <end position="564"/>
    </location>
</feature>
<name>A0AA36D8D8_9BILA</name>